<reference evidence="14" key="1">
    <citation type="submission" date="2022-11" db="UniProtKB">
        <authorList>
            <consortium name="WormBaseParasite"/>
        </authorList>
    </citation>
    <scope>IDENTIFICATION</scope>
</reference>
<dbReference type="InterPro" id="IPR028082">
    <property type="entry name" value="Peripla_BP_I"/>
</dbReference>
<dbReference type="PRINTS" id="PR00248">
    <property type="entry name" value="GPCRMGR"/>
</dbReference>
<dbReference type="Pfam" id="PF00003">
    <property type="entry name" value="7tm_3"/>
    <property type="match status" value="1"/>
</dbReference>
<feature type="transmembrane region" description="Helical" evidence="11">
    <location>
        <begin position="648"/>
        <end position="674"/>
    </location>
</feature>
<keyword evidence="5 11" id="KW-1133">Transmembrane helix</keyword>
<keyword evidence="13" id="KW-1185">Reference proteome</keyword>
<accession>A0A914WRA9</accession>
<evidence type="ECO:0000256" key="5">
    <source>
        <dbReference type="ARBA" id="ARBA00022989"/>
    </source>
</evidence>
<dbReference type="Gene3D" id="3.40.50.2300">
    <property type="match status" value="2"/>
</dbReference>
<evidence type="ECO:0000313" key="14">
    <source>
        <dbReference type="WBParaSite" id="PSAMB.scaffold484size49626.g6198.t1"/>
    </source>
</evidence>
<dbReference type="FunFam" id="3.40.50.2300:FF:000145">
    <property type="entry name" value="Glutamate receptor, metabotropic"/>
    <property type="match status" value="1"/>
</dbReference>
<dbReference type="PANTHER" id="PTHR24060">
    <property type="entry name" value="METABOTROPIC GLUTAMATE RECEPTOR"/>
    <property type="match status" value="1"/>
</dbReference>
<dbReference type="GO" id="GO:0005886">
    <property type="term" value="C:plasma membrane"/>
    <property type="evidence" value="ECO:0007669"/>
    <property type="project" value="UniProtKB-SubCell"/>
</dbReference>
<dbReference type="PROSITE" id="PS00981">
    <property type="entry name" value="G_PROTEIN_RECEP_F3_3"/>
    <property type="match status" value="1"/>
</dbReference>
<dbReference type="WBParaSite" id="PSAMB.scaffold484size49626.g6198.t1">
    <property type="protein sequence ID" value="PSAMB.scaffold484size49626.g6198.t1"/>
    <property type="gene ID" value="PSAMB.scaffold484size49626.g6198"/>
</dbReference>
<evidence type="ECO:0000259" key="12">
    <source>
        <dbReference type="PROSITE" id="PS50259"/>
    </source>
</evidence>
<feature type="transmembrane region" description="Helical" evidence="11">
    <location>
        <begin position="807"/>
        <end position="826"/>
    </location>
</feature>
<keyword evidence="7 11" id="KW-0472">Membrane</keyword>
<evidence type="ECO:0000256" key="2">
    <source>
        <dbReference type="ARBA" id="ARBA00007242"/>
    </source>
</evidence>
<protein>
    <submittedName>
        <fullName evidence="14">G-protein coupled receptors family 3 profile domain-containing protein</fullName>
    </submittedName>
</protein>
<dbReference type="InterPro" id="IPR017978">
    <property type="entry name" value="GPCR_3_C"/>
</dbReference>
<evidence type="ECO:0000313" key="13">
    <source>
        <dbReference type="Proteomes" id="UP000887566"/>
    </source>
</evidence>
<keyword evidence="6" id="KW-0297">G-protein coupled receptor</keyword>
<evidence type="ECO:0000256" key="1">
    <source>
        <dbReference type="ARBA" id="ARBA00004651"/>
    </source>
</evidence>
<dbReference type="InterPro" id="IPR038550">
    <property type="entry name" value="GPCR_3_9-Cys_sf"/>
</dbReference>
<evidence type="ECO:0000256" key="3">
    <source>
        <dbReference type="ARBA" id="ARBA00022475"/>
    </source>
</evidence>
<evidence type="ECO:0000256" key="7">
    <source>
        <dbReference type="ARBA" id="ARBA00023136"/>
    </source>
</evidence>
<proteinExistence type="inferred from homology"/>
<keyword evidence="10" id="KW-0807">Transducer</keyword>
<evidence type="ECO:0000256" key="11">
    <source>
        <dbReference type="SAM" id="Phobius"/>
    </source>
</evidence>
<dbReference type="Pfam" id="PF01094">
    <property type="entry name" value="ANF_receptor"/>
    <property type="match status" value="1"/>
</dbReference>
<dbReference type="Gene3D" id="2.10.50.30">
    <property type="entry name" value="GPCR, family 3, nine cysteines domain"/>
    <property type="match status" value="1"/>
</dbReference>
<comment type="subcellular location">
    <subcellularLocation>
        <location evidence="1">Cell membrane</location>
        <topology evidence="1">Multi-pass membrane protein</topology>
    </subcellularLocation>
</comment>
<dbReference type="Pfam" id="PF07562">
    <property type="entry name" value="NCD3G"/>
    <property type="match status" value="1"/>
</dbReference>
<organism evidence="13 14">
    <name type="scientific">Plectus sambesii</name>
    <dbReference type="NCBI Taxonomy" id="2011161"/>
    <lineage>
        <taxon>Eukaryota</taxon>
        <taxon>Metazoa</taxon>
        <taxon>Ecdysozoa</taxon>
        <taxon>Nematoda</taxon>
        <taxon>Chromadorea</taxon>
        <taxon>Plectida</taxon>
        <taxon>Plectina</taxon>
        <taxon>Plectoidea</taxon>
        <taxon>Plectidae</taxon>
        <taxon>Plectus</taxon>
    </lineage>
</organism>
<feature type="transmembrane region" description="Helical" evidence="11">
    <location>
        <begin position="761"/>
        <end position="781"/>
    </location>
</feature>
<evidence type="ECO:0000256" key="9">
    <source>
        <dbReference type="ARBA" id="ARBA00023180"/>
    </source>
</evidence>
<dbReference type="InterPro" id="IPR000337">
    <property type="entry name" value="GPCR_3"/>
</dbReference>
<name>A0A914WRA9_9BILA</name>
<dbReference type="InterPro" id="IPR017979">
    <property type="entry name" value="GPCR_3_CS"/>
</dbReference>
<dbReference type="PROSITE" id="PS50259">
    <property type="entry name" value="G_PROTEIN_RECEP_F3_4"/>
    <property type="match status" value="1"/>
</dbReference>
<dbReference type="InterPro" id="IPR050726">
    <property type="entry name" value="mGluR"/>
</dbReference>
<dbReference type="Proteomes" id="UP000887566">
    <property type="component" value="Unplaced"/>
</dbReference>
<dbReference type="PRINTS" id="PR00593">
    <property type="entry name" value="MTABOTROPICR"/>
</dbReference>
<dbReference type="InterPro" id="IPR000162">
    <property type="entry name" value="GPCR_3_mtglu_rcpt"/>
</dbReference>
<keyword evidence="8" id="KW-0675">Receptor</keyword>
<feature type="domain" description="G-protein coupled receptors family 3 profile" evidence="12">
    <location>
        <begin position="648"/>
        <end position="890"/>
    </location>
</feature>
<keyword evidence="9" id="KW-0325">Glycoprotein</keyword>
<evidence type="ECO:0000256" key="6">
    <source>
        <dbReference type="ARBA" id="ARBA00023040"/>
    </source>
</evidence>
<keyword evidence="3" id="KW-1003">Cell membrane</keyword>
<evidence type="ECO:0000256" key="8">
    <source>
        <dbReference type="ARBA" id="ARBA00023170"/>
    </source>
</evidence>
<feature type="transmembrane region" description="Helical" evidence="11">
    <location>
        <begin position="709"/>
        <end position="731"/>
    </location>
</feature>
<sequence>MKKADGRDGDANSRLLAFPAERTIRVFSDRLFNAPRRMRPHPTRPGGRGVMCPWLLLCFPTVVHCFIMPSSLAATTIARMKRSTEVKAVRQVRIDGDIMIGGLFPIHEANSVVWQNQSTPSKCGKIKADQGVQRLQAMLYAVQRINSDPSILNGLKLGVHILDTCSQDTYALEQTLEFIKAAISTNSADQYECEDGSSPLYQSKKPIAAVLGAASSQVSVMVASMLTLFKIPQVSYSSSSSELSEKPRFEYFSRVVAPDNFQAKAMVDLVQRLNWTYVHAIAVTGSYGEGGIDSFRKSASERGICFDGDVYKIARNWGDADFQRMIKRMRASNKARGVVMFVDEDIVPKILKNLEHLINQGHDELKNWFWWIASDSWGQKRAPVARHGHLASGAITIAPGVRVLDEFDEHFASLSMAEGSRDRNTWLAEYWESLKCDQLVRTERQTFGDCFAASGTKFVQEAYVPFVFDAVTVVAHALNAYVKVVCKDIAFDSCNVSRHGVNGQHLQQFYRNVSYIPGQRPIIDAIGDGVGWYNIFQYNSSLRDYKLMGEWSGGALTLDVEQVRAGLMTENSTDEVPLSVCSTDCPRGKYRAYQDQQCCWTCIPCDTTVSIVPDLTSCIECEHGFLPNVHLNACLPMIPETIEWSSSWALAPAAFSTFGVICTGVVIYVFWRYNKTPIVMASGRELCYFMIAGILCCYVMTFVLVNPPSVVSCAIVRVGLGLFMSAIYAAILTKTSRLARVFSDDIKSAQRPRFITPKAQVGICAGIVSVQLTGSVVWLILDPPQTSIYFPTRTQSVLSCKATATHLLMSLGFNMFLIVLCTVYAFKTRKIPENFNETKYIGFTMYATCIIWLAFVPIYFATQNHFRASERRATSLFICRLSRCSRLVCLTVDYRSLMCSNGSCQVFHDDAPISADEGDAQPMLSVPRWGAKAPESGQIARIYVTPYDTLAVFLSHSILVEVSLQRSIRVCQIGAVAAAIALGGRVAAIHHQAGEILQEGACIYADLPHGTRIRCTQHTVNVVPATINEGHMWTIADGTTRQIDVREYDLAARFSLRRDIDATVAVFLNEPQPNVVFFPPKRDRCILLARQARIFPERVKTEQLCLLVHGVKIRQDLKTGDVRVYSGRSFVALRVNSNAATVHSPWVDLNADRWAQLRIRRGEQAVETTSSQLNITNGADRASFDIWGNLICFGSDAVAGAQADEIDC</sequence>
<keyword evidence="4 11" id="KW-0812">Transmembrane</keyword>
<evidence type="ECO:0000256" key="10">
    <source>
        <dbReference type="ARBA" id="ARBA00023224"/>
    </source>
</evidence>
<dbReference type="InterPro" id="IPR001828">
    <property type="entry name" value="ANF_lig-bd_rcpt"/>
</dbReference>
<comment type="similarity">
    <text evidence="2">Belongs to the G-protein coupled receptor 3 family.</text>
</comment>
<dbReference type="InterPro" id="IPR011500">
    <property type="entry name" value="GPCR_3_9-Cys_dom"/>
</dbReference>
<evidence type="ECO:0000256" key="4">
    <source>
        <dbReference type="ARBA" id="ARBA00022692"/>
    </source>
</evidence>
<feature type="transmembrane region" description="Helical" evidence="11">
    <location>
        <begin position="686"/>
        <end position="703"/>
    </location>
</feature>
<dbReference type="AlphaFoldDB" id="A0A914WRA9"/>
<dbReference type="GO" id="GO:0004930">
    <property type="term" value="F:G protein-coupled receptor activity"/>
    <property type="evidence" value="ECO:0007669"/>
    <property type="project" value="UniProtKB-KW"/>
</dbReference>
<dbReference type="SUPFAM" id="SSF53822">
    <property type="entry name" value="Periplasmic binding protein-like I"/>
    <property type="match status" value="1"/>
</dbReference>
<feature type="transmembrane region" description="Helical" evidence="11">
    <location>
        <begin position="838"/>
        <end position="860"/>
    </location>
</feature>